<dbReference type="AlphaFoldDB" id="A0A852UVE6"/>
<dbReference type="EMBL" id="JACCCO010000001">
    <property type="protein sequence ID" value="NYF39064.1"/>
    <property type="molecule type" value="Genomic_DNA"/>
</dbReference>
<evidence type="ECO:0000313" key="2">
    <source>
        <dbReference type="Proteomes" id="UP000576393"/>
    </source>
</evidence>
<comment type="caution">
    <text evidence="1">The sequence shown here is derived from an EMBL/GenBank/DDBJ whole genome shotgun (WGS) entry which is preliminary data.</text>
</comment>
<dbReference type="RefSeq" id="WP_179818726.1">
    <property type="nucleotide sequence ID" value="NZ_CP192034.1"/>
</dbReference>
<name>A0A852UVE6_9ACTN</name>
<gene>
    <name evidence="1" type="ORF">HDA43_001223</name>
</gene>
<keyword evidence="2" id="KW-1185">Reference proteome</keyword>
<evidence type="ECO:0000313" key="1">
    <source>
        <dbReference type="EMBL" id="NYF39064.1"/>
    </source>
</evidence>
<protein>
    <submittedName>
        <fullName evidence="1">Uncharacterized protein</fullName>
    </submittedName>
</protein>
<dbReference type="Proteomes" id="UP000576393">
    <property type="component" value="Unassembled WGS sequence"/>
</dbReference>
<proteinExistence type="predicted"/>
<sequence>MKLVNGVTDRIISLLGRKATAHATPVKGSCVSGCGGDGVWTGAKADGGRRPCC</sequence>
<reference evidence="1 2" key="1">
    <citation type="submission" date="2020-07" db="EMBL/GenBank/DDBJ databases">
        <title>Sequencing the genomes of 1000 actinobacteria strains.</title>
        <authorList>
            <person name="Klenk H.-P."/>
        </authorList>
    </citation>
    <scope>NUCLEOTIDE SEQUENCE [LARGE SCALE GENOMIC DNA]</scope>
    <source>
        <strain evidence="1 2">DSM 45763</strain>
    </source>
</reference>
<organism evidence="1 2">
    <name type="scientific">Streptosporangium sandarakinum</name>
    <dbReference type="NCBI Taxonomy" id="1260955"/>
    <lineage>
        <taxon>Bacteria</taxon>
        <taxon>Bacillati</taxon>
        <taxon>Actinomycetota</taxon>
        <taxon>Actinomycetes</taxon>
        <taxon>Streptosporangiales</taxon>
        <taxon>Streptosporangiaceae</taxon>
        <taxon>Streptosporangium</taxon>
    </lineage>
</organism>
<accession>A0A852UVE6</accession>